<evidence type="ECO:0000313" key="2">
    <source>
        <dbReference type="Proteomes" id="UP001516023"/>
    </source>
</evidence>
<dbReference type="AlphaFoldDB" id="A0ABD3Q6X1"/>
<keyword evidence="2" id="KW-1185">Reference proteome</keyword>
<organism evidence="1 2">
    <name type="scientific">Cyclotella cryptica</name>
    <dbReference type="NCBI Taxonomy" id="29204"/>
    <lineage>
        <taxon>Eukaryota</taxon>
        <taxon>Sar</taxon>
        <taxon>Stramenopiles</taxon>
        <taxon>Ochrophyta</taxon>
        <taxon>Bacillariophyta</taxon>
        <taxon>Coscinodiscophyceae</taxon>
        <taxon>Thalassiosirophycidae</taxon>
        <taxon>Stephanodiscales</taxon>
        <taxon>Stephanodiscaceae</taxon>
        <taxon>Cyclotella</taxon>
    </lineage>
</organism>
<comment type="caution">
    <text evidence="1">The sequence shown here is derived from an EMBL/GenBank/DDBJ whole genome shotgun (WGS) entry which is preliminary data.</text>
</comment>
<dbReference type="PANTHER" id="PTHR37827:SF1">
    <property type="entry name" value="HNH DOMAIN-CONTAINING PROTEIN"/>
    <property type="match status" value="1"/>
</dbReference>
<reference evidence="1 2" key="1">
    <citation type="journal article" date="2020" name="G3 (Bethesda)">
        <title>Improved Reference Genome for Cyclotella cryptica CCMP332, a Model for Cell Wall Morphogenesis, Salinity Adaptation, and Lipid Production in Diatoms (Bacillariophyta).</title>
        <authorList>
            <person name="Roberts W.R."/>
            <person name="Downey K.M."/>
            <person name="Ruck E.C."/>
            <person name="Traller J.C."/>
            <person name="Alverson A.J."/>
        </authorList>
    </citation>
    <scope>NUCLEOTIDE SEQUENCE [LARGE SCALE GENOMIC DNA]</scope>
    <source>
        <strain evidence="1 2">CCMP332</strain>
    </source>
</reference>
<name>A0ABD3Q6X1_9STRA</name>
<gene>
    <name evidence="1" type="ORF">HJC23_002181</name>
</gene>
<sequence length="270" mass="30339">MSGINGDQSIFIGCIQMQLRALHLCSSDEEALAVSEAISCHDTFESSFHYLENVVHSFLDYFADELSENEVKSAVRSAAIDCWGENAPILASPFKDVPTFTKESSYAADCSDEDATNASQLDSDDDGQLIGEGECELCERTIKLTRHHLIPKSTWPRMKKKLWNAASAIESFSSEGDLDKQNFLRENLQKSLGMGNITDLPSTISHASIRNYLSRVCFVCRQCHSAVHSIHPEWELATEFNTIERLLECQEVRKFAKWANKQRPGRNAVR</sequence>
<dbReference type="Proteomes" id="UP001516023">
    <property type="component" value="Unassembled WGS sequence"/>
</dbReference>
<evidence type="ECO:0000313" key="1">
    <source>
        <dbReference type="EMBL" id="KAL3795910.1"/>
    </source>
</evidence>
<protein>
    <submittedName>
        <fullName evidence="1">Uncharacterized protein</fullName>
    </submittedName>
</protein>
<dbReference type="PANTHER" id="PTHR37827">
    <property type="entry name" value="TUDOR DOMAIN-CONTAINING PROTEIN"/>
    <property type="match status" value="1"/>
</dbReference>
<dbReference type="EMBL" id="JABMIG020000067">
    <property type="protein sequence ID" value="KAL3795910.1"/>
    <property type="molecule type" value="Genomic_DNA"/>
</dbReference>
<accession>A0ABD3Q6X1</accession>
<proteinExistence type="predicted"/>